<organism evidence="1 2">
    <name type="scientific">Lactiplantibacillus mudanjiangensis</name>
    <dbReference type="NCBI Taxonomy" id="1296538"/>
    <lineage>
        <taxon>Bacteria</taxon>
        <taxon>Bacillati</taxon>
        <taxon>Bacillota</taxon>
        <taxon>Bacilli</taxon>
        <taxon>Lactobacillales</taxon>
        <taxon>Lactobacillaceae</taxon>
        <taxon>Lactiplantibacillus</taxon>
    </lineage>
</organism>
<proteinExistence type="predicted"/>
<sequence>MIMKKIKLRLEKSGGGRNLVIPALLTTLSLLGGGQNG</sequence>
<keyword evidence="2" id="KW-1185">Reference proteome</keyword>
<dbReference type="AlphaFoldDB" id="A0A660DXM1"/>
<reference evidence="1 2" key="1">
    <citation type="submission" date="2018-11" db="EMBL/GenBank/DDBJ databases">
        <authorList>
            <person name="Wuyts S."/>
        </authorList>
    </citation>
    <scope>NUCLEOTIDE SEQUENCE [LARGE SCALE GENOMIC DNA]</scope>
    <source>
        <strain evidence="1">Lactobacillus mudanjiangensis AMBF249</strain>
    </source>
</reference>
<evidence type="ECO:0000313" key="1">
    <source>
        <dbReference type="EMBL" id="VDG27797.1"/>
    </source>
</evidence>
<dbReference type="Proteomes" id="UP000289996">
    <property type="component" value="Unassembled WGS sequence"/>
</dbReference>
<protein>
    <submittedName>
        <fullName evidence="1">Uncharacterized protein</fullName>
    </submittedName>
</protein>
<dbReference type="EMBL" id="UYIG01000057">
    <property type="protein sequence ID" value="VDG27797.1"/>
    <property type="molecule type" value="Genomic_DNA"/>
</dbReference>
<gene>
    <name evidence="1" type="ORF">MUDAN_MDHGFNIF_02620</name>
</gene>
<accession>A0A660DXM1</accession>
<name>A0A660DXM1_9LACO</name>
<evidence type="ECO:0000313" key="2">
    <source>
        <dbReference type="Proteomes" id="UP000289996"/>
    </source>
</evidence>